<dbReference type="Gene3D" id="1.10.287.4070">
    <property type="match status" value="1"/>
</dbReference>
<feature type="compositionally biased region" description="Acidic residues" evidence="1">
    <location>
        <begin position="497"/>
        <end position="510"/>
    </location>
</feature>
<dbReference type="EMBL" id="KB007909">
    <property type="protein sequence ID" value="ELR20549.1"/>
    <property type="molecule type" value="Genomic_DNA"/>
</dbReference>
<evidence type="ECO:0000313" key="4">
    <source>
        <dbReference type="Proteomes" id="UP000011083"/>
    </source>
</evidence>
<dbReference type="VEuPathDB" id="AmoebaDB:ACA1_052390"/>
<evidence type="ECO:0000313" key="3">
    <source>
        <dbReference type="EMBL" id="ELR20549.1"/>
    </source>
</evidence>
<evidence type="ECO:0000259" key="2">
    <source>
        <dbReference type="Pfam" id="PF01798"/>
    </source>
</evidence>
<gene>
    <name evidence="3" type="ORF">ACA1_052390</name>
</gene>
<dbReference type="Proteomes" id="UP000011083">
    <property type="component" value="Unassembled WGS sequence"/>
</dbReference>
<organism evidence="3 4">
    <name type="scientific">Acanthamoeba castellanii (strain ATCC 30010 / Neff)</name>
    <dbReference type="NCBI Taxonomy" id="1257118"/>
    <lineage>
        <taxon>Eukaryota</taxon>
        <taxon>Amoebozoa</taxon>
        <taxon>Discosea</taxon>
        <taxon>Longamoebia</taxon>
        <taxon>Centramoebida</taxon>
        <taxon>Acanthamoebidae</taxon>
        <taxon>Acanthamoeba</taxon>
    </lineage>
</organism>
<dbReference type="Pfam" id="PF01798">
    <property type="entry name" value="Nop"/>
    <property type="match status" value="1"/>
</dbReference>
<dbReference type="AlphaFoldDB" id="L8H4W4"/>
<dbReference type="GeneID" id="14921413"/>
<dbReference type="GO" id="GO:0031428">
    <property type="term" value="C:box C/D methylation guide snoRNP complex"/>
    <property type="evidence" value="ECO:0007669"/>
    <property type="project" value="InterPro"/>
</dbReference>
<sequence>MDNTTTLFLAEAANGLCLFEDRGSQAEPEALHREFRRRVRLVAFQPFRSMHQALAYQRLLSETKRRSRPYVTTSNVIIQRKDPQTFVLASDEEPREVLRGIYQHLDAFIELQRFESQLAIGDNYPIPHLASKPAEDDQFERLPDEVLLHLFSFLSSEASLAKAELNGIIRMGAMLGEQLRALEALGQQLQEWYLEHFPELKDLLPADLGRSEATRKRKTVTTAWRGGVVQALSEIVGSKKLAGSILATSVISSGRDISQAEERSMLAHAKRIVDTQKEVVGLQDDLATMAQQSAPGLAMLLDPLTVAELLRATGSLVSLAKCTWMTIARLNPVAFSLHPNDPWMEAASDEDYHQLMRVPEDSYLWQFITRQNASWASELSQWQIKRVTYLLAKLVGNAAKIDAFGAGSAQPELEAYRQRLKKRADLLLAGGHLTPTPGDMAVAGLEDDYHSDTDDEVYWGDGDVDGDGDDYDDDGQGEVYTTPVAWRSYSTSSDSSSESDESDESDDDEENSRRSGAGLEVATIWLVINSLVSMELLIYEESRRLFVMLQSPGPDQRRIVRLVEEFNGHLDPVQLSSALRLLVARAQPSRGLRGGCPPGTR</sequence>
<feature type="compositionally biased region" description="Acidic residues" evidence="1">
    <location>
        <begin position="454"/>
        <end position="476"/>
    </location>
</feature>
<dbReference type="GO" id="GO:0032040">
    <property type="term" value="C:small-subunit processome"/>
    <property type="evidence" value="ECO:0007669"/>
    <property type="project" value="InterPro"/>
</dbReference>
<feature type="compositionally biased region" description="Low complexity" evidence="1">
    <location>
        <begin position="487"/>
        <end position="496"/>
    </location>
</feature>
<accession>L8H4W4</accession>
<keyword evidence="4" id="KW-1185">Reference proteome</keyword>
<dbReference type="PANTHER" id="PTHR10894:SF0">
    <property type="entry name" value="NUCLEOLAR PROTEIN 56"/>
    <property type="match status" value="1"/>
</dbReference>
<evidence type="ECO:0000256" key="1">
    <source>
        <dbReference type="SAM" id="MobiDB-lite"/>
    </source>
</evidence>
<dbReference type="PANTHER" id="PTHR10894">
    <property type="entry name" value="NUCLEOLAR PROTEIN 5 NUCLEOLAR PROTEIN NOP5 NOP58"/>
    <property type="match status" value="1"/>
</dbReference>
<dbReference type="InterPro" id="IPR002687">
    <property type="entry name" value="Nop_dom"/>
</dbReference>
<dbReference type="STRING" id="1257118.L8H4W4"/>
<dbReference type="InterPro" id="IPR036070">
    <property type="entry name" value="Nop_dom_sf"/>
</dbReference>
<dbReference type="GO" id="GO:0030515">
    <property type="term" value="F:snoRNA binding"/>
    <property type="evidence" value="ECO:0007669"/>
    <property type="project" value="InterPro"/>
</dbReference>
<reference evidence="3 4" key="1">
    <citation type="journal article" date="2013" name="Genome Biol.">
        <title>Genome of Acanthamoeba castellanii highlights extensive lateral gene transfer and early evolution of tyrosine kinase signaling.</title>
        <authorList>
            <person name="Clarke M."/>
            <person name="Lohan A.J."/>
            <person name="Liu B."/>
            <person name="Lagkouvardos I."/>
            <person name="Roy S."/>
            <person name="Zafar N."/>
            <person name="Bertelli C."/>
            <person name="Schilde C."/>
            <person name="Kianianmomeni A."/>
            <person name="Burglin T.R."/>
            <person name="Frech C."/>
            <person name="Turcotte B."/>
            <person name="Kopec K.O."/>
            <person name="Synnott J.M."/>
            <person name="Choo C."/>
            <person name="Paponov I."/>
            <person name="Finkler A."/>
            <person name="Soon Heng Tan C."/>
            <person name="Hutchins A.P."/>
            <person name="Weinmeier T."/>
            <person name="Rattei T."/>
            <person name="Chu J.S."/>
            <person name="Gimenez G."/>
            <person name="Irimia M."/>
            <person name="Rigden D.J."/>
            <person name="Fitzpatrick D.A."/>
            <person name="Lorenzo-Morales J."/>
            <person name="Bateman A."/>
            <person name="Chiu C.H."/>
            <person name="Tang P."/>
            <person name="Hegemann P."/>
            <person name="Fromm H."/>
            <person name="Raoult D."/>
            <person name="Greub G."/>
            <person name="Miranda-Saavedra D."/>
            <person name="Chen N."/>
            <person name="Nash P."/>
            <person name="Ginger M.L."/>
            <person name="Horn M."/>
            <person name="Schaap P."/>
            <person name="Caler L."/>
            <person name="Loftus B."/>
        </authorList>
    </citation>
    <scope>NUCLEOTIDE SEQUENCE [LARGE SCALE GENOMIC DNA]</scope>
    <source>
        <strain evidence="3 4">Neff</strain>
    </source>
</reference>
<feature type="region of interest" description="Disordered" evidence="1">
    <location>
        <begin position="454"/>
        <end position="515"/>
    </location>
</feature>
<protein>
    <submittedName>
        <fullName evidence="3">Nucleolar protein, putative</fullName>
    </submittedName>
</protein>
<feature type="domain" description="Nop" evidence="2">
    <location>
        <begin position="183"/>
        <end position="328"/>
    </location>
</feature>
<dbReference type="InterPro" id="IPR045056">
    <property type="entry name" value="Nop56/Nop58"/>
</dbReference>
<dbReference type="RefSeq" id="XP_004343952.1">
    <property type="nucleotide sequence ID" value="XM_004343902.1"/>
</dbReference>
<dbReference type="SUPFAM" id="SSF89124">
    <property type="entry name" value="Nop domain"/>
    <property type="match status" value="1"/>
</dbReference>
<name>L8H4W4_ACACF</name>
<dbReference type="KEGG" id="acan:ACA1_052390"/>
<proteinExistence type="predicted"/>